<feature type="region of interest" description="Disordered" evidence="1">
    <location>
        <begin position="25"/>
        <end position="144"/>
    </location>
</feature>
<dbReference type="Proteomes" id="UP000027073">
    <property type="component" value="Unassembled WGS sequence"/>
</dbReference>
<proteinExistence type="predicted"/>
<sequence>MYAAWEERWTLDSGVKKAMADFFREAVGSEQKKTPKATKGSSCKGSKVTKGSSCKGSKVTKGSRSLDTRSSKTSRKVHDHSQPTSIASSSVSASKHTRIERDDDDSPKTQPVPPPPLIESNIDEPTDHQANHDGDLASNQADDDRSDNLAAITTSINPYKANGDRLDVHEPIVYESTSKDTIKLVVVLPGVHADGVAITLAEGILSIVVENAVVNMNQGPVITEHKIVRLEYKKMLAKGIQAEDIHAWMKNGLLTVTCPMKDTTPRLIKILTSSPKH</sequence>
<dbReference type="HOGENOM" id="CLU_1005162_0_0_1"/>
<dbReference type="Pfam" id="PF00011">
    <property type="entry name" value="HSP20"/>
    <property type="match status" value="1"/>
</dbReference>
<dbReference type="AlphaFoldDB" id="A0A067NPS2"/>
<dbReference type="CDD" id="cd06464">
    <property type="entry name" value="ACD_sHsps-like"/>
    <property type="match status" value="1"/>
</dbReference>
<organism evidence="3 4">
    <name type="scientific">Pleurotus ostreatus (strain PC15)</name>
    <name type="common">Oyster mushroom</name>
    <dbReference type="NCBI Taxonomy" id="1137138"/>
    <lineage>
        <taxon>Eukaryota</taxon>
        <taxon>Fungi</taxon>
        <taxon>Dikarya</taxon>
        <taxon>Basidiomycota</taxon>
        <taxon>Agaricomycotina</taxon>
        <taxon>Agaricomycetes</taxon>
        <taxon>Agaricomycetidae</taxon>
        <taxon>Agaricales</taxon>
        <taxon>Pleurotineae</taxon>
        <taxon>Pleurotaceae</taxon>
        <taxon>Pleurotus</taxon>
    </lineage>
</organism>
<protein>
    <recommendedName>
        <fullName evidence="2">SHSP domain-containing protein</fullName>
    </recommendedName>
</protein>
<evidence type="ECO:0000313" key="4">
    <source>
        <dbReference type="Proteomes" id="UP000027073"/>
    </source>
</evidence>
<name>A0A067NPS2_PLEO1</name>
<dbReference type="InParanoid" id="A0A067NPS2"/>
<dbReference type="VEuPathDB" id="FungiDB:PLEOSDRAFT_154782"/>
<evidence type="ECO:0000259" key="2">
    <source>
        <dbReference type="Pfam" id="PF00011"/>
    </source>
</evidence>
<reference evidence="4" key="1">
    <citation type="journal article" date="2014" name="Proc. Natl. Acad. Sci. U.S.A.">
        <title>Extensive sampling of basidiomycete genomes demonstrates inadequacy of the white-rot/brown-rot paradigm for wood decay fungi.</title>
        <authorList>
            <person name="Riley R."/>
            <person name="Salamov A.A."/>
            <person name="Brown D.W."/>
            <person name="Nagy L.G."/>
            <person name="Floudas D."/>
            <person name="Held B.W."/>
            <person name="Levasseur A."/>
            <person name="Lombard V."/>
            <person name="Morin E."/>
            <person name="Otillar R."/>
            <person name="Lindquist E.A."/>
            <person name="Sun H."/>
            <person name="LaButti K.M."/>
            <person name="Schmutz J."/>
            <person name="Jabbour D."/>
            <person name="Luo H."/>
            <person name="Baker S.E."/>
            <person name="Pisabarro A.G."/>
            <person name="Walton J.D."/>
            <person name="Blanchette R.A."/>
            <person name="Henrissat B."/>
            <person name="Martin F."/>
            <person name="Cullen D."/>
            <person name="Hibbett D.S."/>
            <person name="Grigoriev I.V."/>
        </authorList>
    </citation>
    <scope>NUCLEOTIDE SEQUENCE [LARGE SCALE GENOMIC DNA]</scope>
    <source>
        <strain evidence="4">PC15</strain>
    </source>
</reference>
<dbReference type="SUPFAM" id="SSF49764">
    <property type="entry name" value="HSP20-like chaperones"/>
    <property type="match status" value="1"/>
</dbReference>
<dbReference type="InterPro" id="IPR008978">
    <property type="entry name" value="HSP20-like_chaperone"/>
</dbReference>
<gene>
    <name evidence="3" type="ORF">PLEOSDRAFT_154782</name>
</gene>
<dbReference type="Gene3D" id="2.60.40.790">
    <property type="match status" value="1"/>
</dbReference>
<dbReference type="InterPro" id="IPR002068">
    <property type="entry name" value="A-crystallin/Hsp20_dom"/>
</dbReference>
<dbReference type="OrthoDB" id="10450193at2759"/>
<evidence type="ECO:0000256" key="1">
    <source>
        <dbReference type="SAM" id="MobiDB-lite"/>
    </source>
</evidence>
<evidence type="ECO:0000313" key="3">
    <source>
        <dbReference type="EMBL" id="KDQ30073.1"/>
    </source>
</evidence>
<feature type="compositionally biased region" description="Polar residues" evidence="1">
    <location>
        <begin position="39"/>
        <end position="63"/>
    </location>
</feature>
<feature type="domain" description="SHSP" evidence="2">
    <location>
        <begin position="177"/>
        <end position="268"/>
    </location>
</feature>
<dbReference type="EMBL" id="KL198006">
    <property type="protein sequence ID" value="KDQ30073.1"/>
    <property type="molecule type" value="Genomic_DNA"/>
</dbReference>
<feature type="compositionally biased region" description="Low complexity" evidence="1">
    <location>
        <begin position="85"/>
        <end position="94"/>
    </location>
</feature>
<feature type="compositionally biased region" description="Basic and acidic residues" evidence="1">
    <location>
        <begin position="125"/>
        <end position="135"/>
    </location>
</feature>
<accession>A0A067NPS2</accession>